<evidence type="ECO:0000256" key="1">
    <source>
        <dbReference type="SAM" id="MobiDB-lite"/>
    </source>
</evidence>
<feature type="domain" description="F-box" evidence="2">
    <location>
        <begin position="23"/>
        <end position="58"/>
    </location>
</feature>
<accession>A0AAP0M7Y8</accession>
<evidence type="ECO:0000259" key="2">
    <source>
        <dbReference type="Pfam" id="PF00646"/>
    </source>
</evidence>
<evidence type="ECO:0000259" key="3">
    <source>
        <dbReference type="Pfam" id="PF23622"/>
    </source>
</evidence>
<dbReference type="PANTHER" id="PTHR36022">
    <property type="entry name" value="GPI-ANCHORED ADHESIN-LIKE PROTEIN"/>
    <property type="match status" value="1"/>
</dbReference>
<dbReference type="InterPro" id="IPR001810">
    <property type="entry name" value="F-box_dom"/>
</dbReference>
<name>A0AAP0M7Y8_9ROSI</name>
<dbReference type="SUPFAM" id="SSF52047">
    <property type="entry name" value="RNI-like"/>
    <property type="match status" value="1"/>
</dbReference>
<dbReference type="InterPro" id="IPR053781">
    <property type="entry name" value="F-box_AtFBL13-like"/>
</dbReference>
<feature type="region of interest" description="Disordered" evidence="1">
    <location>
        <begin position="773"/>
        <end position="792"/>
    </location>
</feature>
<reference evidence="4 5" key="1">
    <citation type="submission" date="2024-05" db="EMBL/GenBank/DDBJ databases">
        <title>Haplotype-resolved chromosome-level genome assembly of Huyou (Citrus changshanensis).</title>
        <authorList>
            <person name="Miao C."/>
            <person name="Chen W."/>
            <person name="Wu Y."/>
            <person name="Wang L."/>
            <person name="Zhao S."/>
            <person name="Grierson D."/>
            <person name="Xu C."/>
            <person name="Chen K."/>
        </authorList>
    </citation>
    <scope>NUCLEOTIDE SEQUENCE [LARGE SCALE GENOMIC DNA]</scope>
    <source>
        <strain evidence="4">01-14</strain>
        <tissue evidence="4">Leaf</tissue>
    </source>
</reference>
<dbReference type="Proteomes" id="UP001428341">
    <property type="component" value="Unassembled WGS sequence"/>
</dbReference>
<dbReference type="EMBL" id="JBCGBO010000005">
    <property type="protein sequence ID" value="KAK9200468.1"/>
    <property type="molecule type" value="Genomic_DNA"/>
</dbReference>
<feature type="domain" description="At1g61320/AtMIF1 LRR" evidence="3">
    <location>
        <begin position="90"/>
        <end position="409"/>
    </location>
</feature>
<dbReference type="SUPFAM" id="SSF81383">
    <property type="entry name" value="F-box domain"/>
    <property type="match status" value="1"/>
</dbReference>
<sequence>MTKKARHISEDAPEKKENLEDWFSRFPDDILIHIISGLTLKEAARTSVLSSRWKYLWTFTTSLDFDKKVKYMSFPPDYQQSKYISWVNKVLELHRGSRINQFRICFRLDAKHKCNITNWVNTAIAKNVRNFELDLSPGTYDNYYEIPQECYKNLQSGCGLSGIKSLRSLTLCAVNVTGEVVEFFIHNCPLLENLRITQSPDLLSLKVVGSSIPLKCLDIQFCYSIKEIEISAPNLLSFKYIGQDINLHVGSLPQLVDVVFHVTPMVQKMHCIGSIVSYLPQLKTLELDGCNEVFAQFSQREFPKLMNLNISFTAANQETLLGLSFIMKACPFLEKLVLQIWNNGRRIGKKRHQISKHSHQHLKLVELQGFNGREIDFELAFYVFENATMLEKMIIKPSGSRKRTTLKNSTNMLKAKLPRGVKLTVGSLFHDHEMNPPSKISSSSSLKSTKSLNRNCSKKIEQRTKKQQLCSRNPLKNLNTTIINNSSGNNNSCSTSTSSIEAPKGCLRFFLSHSSSSNSKTPLIDRPVKIKTLAKTTPKSAPNLSKPSRRSILQKPSLGKGEKVKKDSTFLYQLQSGKKSSSRNVSKCKISLILDTGGSPVNKVTSGPDVRFCDGNVVDLTPLSKIATESGLDCAVDKKVIVGVDVVDVEKLSNGSGSRNRTPPIQASVSPELHAQSDLSVTATSRTPACYGAGHVVSGITDKRKCRPRGLLIVGDNNMLDFGSAKAADSFEEREGNNKENIVGVVDNSRRVSIVPLPAEACMHWLLSPCSKEDDEQKENTENGSRQFQIHSPSSSLFNDEISLDLCNKNSNRRVSIITRRGSNSLCSPCGVPEFQGISDTFHENLVISSSPNRTPICKAADLEAENKGRYDFNAENSPFSTDTFGSGNVIQTPQSDSSPDRPAGLSWLKTEACQNHQFNSESDLLTECIHMASLSSKGYESIWDPTSSSFQFDCVMTPSNSVDLSQYQKVLDDRDSWTSTSTVGYVSQSQMRISWREGLMSRIFEMDEFDSCRYLSDEEEDVGGCDNDLLKPCQNPDVNADERNYEILKNDFGSTEDVDTKTGVKGKGEERVPSQITCSCAESISTDGGGLAASGDSDWTLCYKNHLFQV</sequence>
<evidence type="ECO:0000313" key="5">
    <source>
        <dbReference type="Proteomes" id="UP001428341"/>
    </source>
</evidence>
<feature type="compositionally biased region" description="Polar residues" evidence="1">
    <location>
        <begin position="653"/>
        <end position="669"/>
    </location>
</feature>
<feature type="compositionally biased region" description="Polar residues" evidence="1">
    <location>
        <begin position="782"/>
        <end position="792"/>
    </location>
</feature>
<keyword evidence="5" id="KW-1185">Reference proteome</keyword>
<dbReference type="InterPro" id="IPR036047">
    <property type="entry name" value="F-box-like_dom_sf"/>
</dbReference>
<feature type="region of interest" description="Disordered" evidence="1">
    <location>
        <begin position="533"/>
        <end position="561"/>
    </location>
</feature>
<protein>
    <recommendedName>
        <fullName evidence="6">F-box domain-containing protein</fullName>
    </recommendedName>
</protein>
<dbReference type="InterPro" id="IPR055357">
    <property type="entry name" value="LRR_At1g61320_AtMIF1"/>
</dbReference>
<organism evidence="4 5">
    <name type="scientific">Citrus x changshan-huyou</name>
    <dbReference type="NCBI Taxonomy" id="2935761"/>
    <lineage>
        <taxon>Eukaryota</taxon>
        <taxon>Viridiplantae</taxon>
        <taxon>Streptophyta</taxon>
        <taxon>Embryophyta</taxon>
        <taxon>Tracheophyta</taxon>
        <taxon>Spermatophyta</taxon>
        <taxon>Magnoliopsida</taxon>
        <taxon>eudicotyledons</taxon>
        <taxon>Gunneridae</taxon>
        <taxon>Pentapetalae</taxon>
        <taxon>rosids</taxon>
        <taxon>malvids</taxon>
        <taxon>Sapindales</taxon>
        <taxon>Rutaceae</taxon>
        <taxon>Aurantioideae</taxon>
        <taxon>Citrus</taxon>
    </lineage>
</organism>
<feature type="compositionally biased region" description="Polar residues" evidence="1">
    <location>
        <begin position="534"/>
        <end position="546"/>
    </location>
</feature>
<dbReference type="Gene3D" id="3.80.10.10">
    <property type="entry name" value="Ribonuclease Inhibitor"/>
    <property type="match status" value="2"/>
</dbReference>
<feature type="region of interest" description="Disordered" evidence="1">
    <location>
        <begin position="432"/>
        <end position="473"/>
    </location>
</feature>
<dbReference type="AlphaFoldDB" id="A0AAP0M7Y8"/>
<dbReference type="Pfam" id="PF00646">
    <property type="entry name" value="F-box"/>
    <property type="match status" value="1"/>
</dbReference>
<gene>
    <name evidence="4" type="ORF">WN944_015666</name>
</gene>
<feature type="region of interest" description="Disordered" evidence="1">
    <location>
        <begin position="653"/>
        <end position="673"/>
    </location>
</feature>
<dbReference type="InterPro" id="IPR032675">
    <property type="entry name" value="LRR_dom_sf"/>
</dbReference>
<dbReference type="Pfam" id="PF23622">
    <property type="entry name" value="LRR_At1g61320_AtMIF1"/>
    <property type="match status" value="1"/>
</dbReference>
<evidence type="ECO:0000313" key="4">
    <source>
        <dbReference type="EMBL" id="KAK9200468.1"/>
    </source>
</evidence>
<dbReference type="CDD" id="cd22160">
    <property type="entry name" value="F-box_AtFBL13-like"/>
    <property type="match status" value="1"/>
</dbReference>
<dbReference type="PANTHER" id="PTHR36022:SF1">
    <property type="entry name" value="GPI-ANCHORED ADHESIN-LIKE PROTEIN"/>
    <property type="match status" value="1"/>
</dbReference>
<evidence type="ECO:0008006" key="6">
    <source>
        <dbReference type="Google" id="ProtNLM"/>
    </source>
</evidence>
<proteinExistence type="predicted"/>
<feature type="compositionally biased region" description="Low complexity" evidence="1">
    <location>
        <begin position="438"/>
        <end position="451"/>
    </location>
</feature>
<comment type="caution">
    <text evidence="4">The sequence shown here is derived from an EMBL/GenBank/DDBJ whole genome shotgun (WGS) entry which is preliminary data.</text>
</comment>